<dbReference type="Gene3D" id="2.170.140.10">
    <property type="entry name" value="Chitin binding domain"/>
    <property type="match status" value="1"/>
</dbReference>
<dbReference type="InterPro" id="IPR002557">
    <property type="entry name" value="Chitin-bd_dom"/>
</dbReference>
<dbReference type="Pfam" id="PF01522">
    <property type="entry name" value="Polysacc_deac_1"/>
    <property type="match status" value="1"/>
</dbReference>
<accession>A0A6A4WY15</accession>
<comment type="caution">
    <text evidence="3">The sequence shown here is derived from an EMBL/GenBank/DDBJ whole genome shotgun (WGS) entry which is preliminary data.</text>
</comment>
<dbReference type="GO" id="GO:0008061">
    <property type="term" value="F:chitin binding"/>
    <property type="evidence" value="ECO:0007669"/>
    <property type="project" value="InterPro"/>
</dbReference>
<dbReference type="SUPFAM" id="SSF88713">
    <property type="entry name" value="Glycoside hydrolase/deacetylase"/>
    <property type="match status" value="1"/>
</dbReference>
<keyword evidence="4" id="KW-1185">Reference proteome</keyword>
<dbReference type="SUPFAM" id="SSF57625">
    <property type="entry name" value="Invertebrate chitin-binding proteins"/>
    <property type="match status" value="1"/>
</dbReference>
<feature type="domain" description="Chitin-binding type-2" evidence="2">
    <location>
        <begin position="27"/>
        <end position="82"/>
    </location>
</feature>
<evidence type="ECO:0000259" key="2">
    <source>
        <dbReference type="PROSITE" id="PS50940"/>
    </source>
</evidence>
<gene>
    <name evidence="3" type="ORF">FJT64_017428</name>
</gene>
<dbReference type="EMBL" id="VIIS01000216">
    <property type="protein sequence ID" value="KAF0311795.1"/>
    <property type="molecule type" value="Genomic_DNA"/>
</dbReference>
<dbReference type="SMART" id="SM00494">
    <property type="entry name" value="ChtBD2"/>
    <property type="match status" value="1"/>
</dbReference>
<proteinExistence type="predicted"/>
<protein>
    <recommendedName>
        <fullName evidence="2">Chitin-binding type-2 domain-containing protein</fullName>
    </recommendedName>
</protein>
<keyword evidence="1" id="KW-0732">Signal</keyword>
<feature type="signal peptide" evidence="1">
    <location>
        <begin position="1"/>
        <end position="19"/>
    </location>
</feature>
<evidence type="ECO:0000313" key="3">
    <source>
        <dbReference type="EMBL" id="KAF0311795.1"/>
    </source>
</evidence>
<reference evidence="3 4" key="1">
    <citation type="submission" date="2019-07" db="EMBL/GenBank/DDBJ databases">
        <title>Draft genome assembly of a fouling barnacle, Amphibalanus amphitrite (Darwin, 1854): The first reference genome for Thecostraca.</title>
        <authorList>
            <person name="Kim W."/>
        </authorList>
    </citation>
    <scope>NUCLEOTIDE SEQUENCE [LARGE SCALE GENOMIC DNA]</scope>
    <source>
        <strain evidence="3">SNU_AA5</strain>
        <tissue evidence="3">Soma without cirri and trophi</tissue>
    </source>
</reference>
<dbReference type="InterPro" id="IPR002509">
    <property type="entry name" value="NODB_dom"/>
</dbReference>
<dbReference type="PANTHER" id="PTHR45985:SF3">
    <property type="entry name" value="CHITIN DEACETYLASE-LIKE 4"/>
    <property type="match status" value="1"/>
</dbReference>
<dbReference type="GO" id="GO:0005975">
    <property type="term" value="P:carbohydrate metabolic process"/>
    <property type="evidence" value="ECO:0007669"/>
    <property type="project" value="InterPro"/>
</dbReference>
<dbReference type="InterPro" id="IPR036508">
    <property type="entry name" value="Chitin-bd_dom_sf"/>
</dbReference>
<organism evidence="3 4">
    <name type="scientific">Amphibalanus amphitrite</name>
    <name type="common">Striped barnacle</name>
    <name type="synonym">Balanus amphitrite</name>
    <dbReference type="NCBI Taxonomy" id="1232801"/>
    <lineage>
        <taxon>Eukaryota</taxon>
        <taxon>Metazoa</taxon>
        <taxon>Ecdysozoa</taxon>
        <taxon>Arthropoda</taxon>
        <taxon>Crustacea</taxon>
        <taxon>Multicrustacea</taxon>
        <taxon>Cirripedia</taxon>
        <taxon>Thoracica</taxon>
        <taxon>Thoracicalcarea</taxon>
        <taxon>Balanomorpha</taxon>
        <taxon>Balanoidea</taxon>
        <taxon>Balanidae</taxon>
        <taxon>Amphibalaninae</taxon>
        <taxon>Amphibalanus</taxon>
    </lineage>
</organism>
<dbReference type="InterPro" id="IPR052740">
    <property type="entry name" value="CE4"/>
</dbReference>
<dbReference type="AlphaFoldDB" id="A0A6A4WY15"/>
<dbReference type="PANTHER" id="PTHR45985">
    <property type="match status" value="1"/>
</dbReference>
<dbReference type="Gene3D" id="3.20.20.370">
    <property type="entry name" value="Glycoside hydrolase/deacetylase"/>
    <property type="match status" value="1"/>
</dbReference>
<dbReference type="OrthoDB" id="504708at2759"/>
<dbReference type="GO" id="GO:0005576">
    <property type="term" value="C:extracellular region"/>
    <property type="evidence" value="ECO:0007669"/>
    <property type="project" value="InterPro"/>
</dbReference>
<evidence type="ECO:0000256" key="1">
    <source>
        <dbReference type="SAM" id="SignalP"/>
    </source>
</evidence>
<name>A0A6A4WY15_AMPAM</name>
<sequence length="487" mass="55460">MVRVHGALLAAGLLCLAAGQNLPDSGDFECPQSDGMFADPTNCRKFYSCVDSYPHSSLCPAGLHWHAIDKQCTYKNLAVCGPQEIEVTTTTPDPYAASACDPARCSLTPVDPAEPGCFCSKDGTRIPGDIDPKETPQMVILSLDGAVNGQNYEHYLALFNDTVYKNPNECPMRATFFVSHEYSNYQMVQDLYHKGHEIAVNSITSRQLQGQTYEEWVQEMVGMRSMLAKWANVSEFDIFGMRAPRLKPGDNRQFDVLLEHGFAWDSSIPVPPLRVPIWPYTLDYKISHECRSGGCPTSQYPGVWEIPLNSHYVQGYDGGHCPYLDQCVLFNYEPAEILTWFKEDFNRHYESNRAPYQLSFHTNWFNEANLIEGLNLFLQWLNQKDDVWFVTMTQALYWMTDPIPINQLAQLDQWDCRKRKDIPEPACNLPNTCRISFKPPKDGDPAWVPGTRYFTTCFSCPKQYPWLYDSDGDAGQPDIYESVQFKK</sequence>
<dbReference type="PROSITE" id="PS50940">
    <property type="entry name" value="CHIT_BIND_II"/>
    <property type="match status" value="1"/>
</dbReference>
<feature type="chain" id="PRO_5025585254" description="Chitin-binding type-2 domain-containing protein" evidence="1">
    <location>
        <begin position="20"/>
        <end position="487"/>
    </location>
</feature>
<dbReference type="Pfam" id="PF01607">
    <property type="entry name" value="CBM_14"/>
    <property type="match status" value="1"/>
</dbReference>
<dbReference type="InterPro" id="IPR011330">
    <property type="entry name" value="Glyco_hydro/deAcase_b/a-brl"/>
</dbReference>
<dbReference type="GO" id="GO:0016810">
    <property type="term" value="F:hydrolase activity, acting on carbon-nitrogen (but not peptide) bonds"/>
    <property type="evidence" value="ECO:0007669"/>
    <property type="project" value="InterPro"/>
</dbReference>
<evidence type="ECO:0000313" key="4">
    <source>
        <dbReference type="Proteomes" id="UP000440578"/>
    </source>
</evidence>
<dbReference type="Proteomes" id="UP000440578">
    <property type="component" value="Unassembled WGS sequence"/>
</dbReference>